<feature type="transmembrane region" description="Helical" evidence="1">
    <location>
        <begin position="144"/>
        <end position="162"/>
    </location>
</feature>
<accession>A0A9D2HKE9</accession>
<feature type="transmembrane region" description="Helical" evidence="1">
    <location>
        <begin position="39"/>
        <end position="60"/>
    </location>
</feature>
<organism evidence="2 3">
    <name type="scientific">Candidatus Lachnoclostridium stercoravium</name>
    <dbReference type="NCBI Taxonomy" id="2838633"/>
    <lineage>
        <taxon>Bacteria</taxon>
        <taxon>Bacillati</taxon>
        <taxon>Bacillota</taxon>
        <taxon>Clostridia</taxon>
        <taxon>Lachnospirales</taxon>
        <taxon>Lachnospiraceae</taxon>
    </lineage>
</organism>
<dbReference type="EMBL" id="DWZA01000091">
    <property type="protein sequence ID" value="HJA71928.1"/>
    <property type="molecule type" value="Genomic_DNA"/>
</dbReference>
<evidence type="ECO:0000313" key="3">
    <source>
        <dbReference type="Proteomes" id="UP000823900"/>
    </source>
</evidence>
<feature type="transmembrane region" description="Helical" evidence="1">
    <location>
        <begin position="12"/>
        <end position="33"/>
    </location>
</feature>
<reference evidence="2" key="1">
    <citation type="journal article" date="2021" name="PeerJ">
        <title>Extensive microbial diversity within the chicken gut microbiome revealed by metagenomics and culture.</title>
        <authorList>
            <person name="Gilroy R."/>
            <person name="Ravi A."/>
            <person name="Getino M."/>
            <person name="Pursley I."/>
            <person name="Horton D.L."/>
            <person name="Alikhan N.F."/>
            <person name="Baker D."/>
            <person name="Gharbi K."/>
            <person name="Hall N."/>
            <person name="Watson M."/>
            <person name="Adriaenssens E.M."/>
            <person name="Foster-Nyarko E."/>
            <person name="Jarju S."/>
            <person name="Secka A."/>
            <person name="Antonio M."/>
            <person name="Oren A."/>
            <person name="Chaudhuri R.R."/>
            <person name="La Ragione R."/>
            <person name="Hildebrand F."/>
            <person name="Pallen M.J."/>
        </authorList>
    </citation>
    <scope>NUCLEOTIDE SEQUENCE</scope>
    <source>
        <strain evidence="2">CHK178-16964</strain>
    </source>
</reference>
<protein>
    <submittedName>
        <fullName evidence="2">Phosphoesterase</fullName>
    </submittedName>
</protein>
<keyword evidence="1" id="KW-1133">Transmembrane helix</keyword>
<dbReference type="SUPFAM" id="SSF48317">
    <property type="entry name" value="Acid phosphatase/Vanadium-dependent haloperoxidase"/>
    <property type="match status" value="1"/>
</dbReference>
<evidence type="ECO:0000313" key="2">
    <source>
        <dbReference type="EMBL" id="HJA71928.1"/>
    </source>
</evidence>
<sequence length="181" mass="20713">VTMDDYIPFNEFFIIPYLLWFLYVGGAILYFFFTDKKSYYRLCAFLFIGMTISLIICTVFPNGTAFRPAINPEKNIFSWMVFHLYRTDTCTNVFPSIHVFNSIGVHLAVMHSEKLSGNQLIRTGSFILMVLICLSTVFLKQHSVLDGFGSITMAYFLYSAIYSKAYGYSRRKAAAARKALS</sequence>
<dbReference type="Proteomes" id="UP000823900">
    <property type="component" value="Unassembled WGS sequence"/>
</dbReference>
<evidence type="ECO:0000256" key="1">
    <source>
        <dbReference type="SAM" id="Phobius"/>
    </source>
</evidence>
<comment type="caution">
    <text evidence="2">The sequence shown here is derived from an EMBL/GenBank/DDBJ whole genome shotgun (WGS) entry which is preliminary data.</text>
</comment>
<feature type="non-terminal residue" evidence="2">
    <location>
        <position position="1"/>
    </location>
</feature>
<reference evidence="2" key="2">
    <citation type="submission" date="2021-04" db="EMBL/GenBank/DDBJ databases">
        <authorList>
            <person name="Gilroy R."/>
        </authorList>
    </citation>
    <scope>NUCLEOTIDE SEQUENCE</scope>
    <source>
        <strain evidence="2">CHK178-16964</strain>
    </source>
</reference>
<name>A0A9D2HKE9_9FIRM</name>
<proteinExistence type="predicted"/>
<dbReference type="InterPro" id="IPR036938">
    <property type="entry name" value="PAP2/HPO_sf"/>
</dbReference>
<keyword evidence="1" id="KW-0472">Membrane</keyword>
<feature type="transmembrane region" description="Helical" evidence="1">
    <location>
        <begin position="120"/>
        <end position="138"/>
    </location>
</feature>
<keyword evidence="1" id="KW-0812">Transmembrane</keyword>
<gene>
    <name evidence="2" type="ORF">IAA07_10210</name>
</gene>
<dbReference type="AlphaFoldDB" id="A0A9D2HKE9"/>